<dbReference type="EMBL" id="CALSDN010000002">
    <property type="protein sequence ID" value="CAH6719464.1"/>
    <property type="molecule type" value="Genomic_DNA"/>
</dbReference>
<reference evidence="1" key="1">
    <citation type="submission" date="2022-06" db="EMBL/GenBank/DDBJ databases">
        <authorList>
            <person name="Legras J.-L."/>
            <person name="Devillers H."/>
            <person name="Grondin C."/>
        </authorList>
    </citation>
    <scope>NUCLEOTIDE SEQUENCE</scope>
    <source>
        <strain evidence="1">CLIB 1444</strain>
    </source>
</reference>
<evidence type="ECO:0000313" key="2">
    <source>
        <dbReference type="Proteomes" id="UP001152531"/>
    </source>
</evidence>
<gene>
    <name evidence="1" type="ORF">CLIB1444_02S09142</name>
</gene>
<organism evidence="1 2">
    <name type="scientific">[Candida] jaroonii</name>
    <dbReference type="NCBI Taxonomy" id="467808"/>
    <lineage>
        <taxon>Eukaryota</taxon>
        <taxon>Fungi</taxon>
        <taxon>Dikarya</taxon>
        <taxon>Ascomycota</taxon>
        <taxon>Saccharomycotina</taxon>
        <taxon>Pichiomycetes</taxon>
        <taxon>Debaryomycetaceae</taxon>
        <taxon>Yamadazyma</taxon>
    </lineage>
</organism>
<name>A0ACA9Y3B8_9ASCO</name>
<evidence type="ECO:0000313" key="1">
    <source>
        <dbReference type="EMBL" id="CAH6719464.1"/>
    </source>
</evidence>
<dbReference type="Proteomes" id="UP001152531">
    <property type="component" value="Unassembled WGS sequence"/>
</dbReference>
<comment type="caution">
    <text evidence="1">The sequence shown here is derived from an EMBL/GenBank/DDBJ whole genome shotgun (WGS) entry which is preliminary data.</text>
</comment>
<sequence>MGDDKNIGVMVRVRPLLAREKSDSSSLIEMPPQADKGKVILKSRTDKKGDKEFIFDEAIWSFDEKDDHYMDNTSFYAKSGPELVDHFFQGYNVCLLAYGQTGSGKTFTMMGDDNNAEGFIPMLVEDILNYKTRLVSDKINCELKFSYMEVYNENVRDLLYDGKDKKWRVREHPDTGPYVEGLKEFDIESFKDFQKYLKIGNRNRSTASTMMNDKSSRSHAIINLYLKQTKFHKNDDDLEIGKIDSEIISNIKLVDLAGSERLSKTQIYGQQDRMKEGSLINKSLMVLGRCINVLSRKTTNNTNEMIPYRDSILTYILKENLGGNSKTVMIFCVAPLDYEETLQTLNYATRVKHIKTRAKQNQIKLSNIRMDWDEAHKNDSIVESLKEEIEVLNEKLTQYEVSNETEKLSKMISFLEKQLTESKFQNKYLSSKIKEMEYEKQELQDHNRYINSLLRDNLNKEVDLKLQHQNQLVENQLNLLEKQIILNQQDLEVFLNDFSPTSVYT</sequence>
<accession>A0ACA9Y3B8</accession>
<keyword evidence="2" id="KW-1185">Reference proteome</keyword>
<protein>
    <submittedName>
        <fullName evidence="1">Uncharacterized protein</fullName>
    </submittedName>
</protein>
<proteinExistence type="predicted"/>